<dbReference type="PANTHER" id="PTHR30244">
    <property type="entry name" value="TRANSAMINASE"/>
    <property type="match status" value="1"/>
</dbReference>
<dbReference type="GO" id="GO:0008483">
    <property type="term" value="F:transaminase activity"/>
    <property type="evidence" value="ECO:0007669"/>
    <property type="project" value="UniProtKB-KW"/>
</dbReference>
<dbReference type="InterPro" id="IPR000653">
    <property type="entry name" value="DegT/StrS_aminotransferase"/>
</dbReference>
<dbReference type="AlphaFoldDB" id="A0ABD5RDU1"/>
<evidence type="ECO:0000256" key="4">
    <source>
        <dbReference type="SAM" id="MobiDB-lite"/>
    </source>
</evidence>
<evidence type="ECO:0000256" key="3">
    <source>
        <dbReference type="RuleBase" id="RU004508"/>
    </source>
</evidence>
<accession>A0ABD5RDU1</accession>
<keyword evidence="5" id="KW-0808">Transferase</keyword>
<evidence type="ECO:0000256" key="2">
    <source>
        <dbReference type="ARBA" id="ARBA00037999"/>
    </source>
</evidence>
<organism evidence="5 6">
    <name type="scientific">Salinirubrum litoreum</name>
    <dbReference type="NCBI Taxonomy" id="1126234"/>
    <lineage>
        <taxon>Archaea</taxon>
        <taxon>Methanobacteriati</taxon>
        <taxon>Methanobacteriota</taxon>
        <taxon>Stenosarchaea group</taxon>
        <taxon>Halobacteria</taxon>
        <taxon>Halobacteriales</taxon>
        <taxon>Haloferacaceae</taxon>
        <taxon>Salinirubrum</taxon>
    </lineage>
</organism>
<feature type="region of interest" description="Disordered" evidence="4">
    <location>
        <begin position="369"/>
        <end position="392"/>
    </location>
</feature>
<sequence>MAQVPFTDIYVDDDIVERASDVLRSGRYVKGGELRAFEDEFADVCGTDHAVGVSSGTASILLTLQSLDVGTGDEVLVPAHTFFASVSPILTLGATPRFVEVDPETYTLDPASLRRQAERATTPVAILPVHLYGQMADPGAIRSVADDYDLAVVEDACQAHGASRDGVRAGTLGDAGCFSFYPSKNLTVAGDGGMLVTDDPELAASARRLRNHGRNEAGEHVSLGLNFRLGELPAAVGREQLRHLPTWNDARARAATEYGDRLADLAPVVTPTEHEAAEHVYHLYVVRVPAAYRDPLRDSLAEQGIETGVHYPTPAHQHPAVVDRVGETAGLARTEAICDQIVSLPMHPRITDTEIETVCDGLRQFFAENPASRPTLPTPSESRPSTTGGESA</sequence>
<dbReference type="Gene3D" id="3.90.1150.10">
    <property type="entry name" value="Aspartate Aminotransferase, domain 1"/>
    <property type="match status" value="1"/>
</dbReference>
<evidence type="ECO:0000313" key="5">
    <source>
        <dbReference type="EMBL" id="MFC5368224.1"/>
    </source>
</evidence>
<dbReference type="Pfam" id="PF01041">
    <property type="entry name" value="DegT_DnrJ_EryC1"/>
    <property type="match status" value="1"/>
</dbReference>
<protein>
    <submittedName>
        <fullName evidence="5">DegT/DnrJ/EryC1/StrS family aminotransferase</fullName>
    </submittedName>
</protein>
<dbReference type="CDD" id="cd00616">
    <property type="entry name" value="AHBA_syn"/>
    <property type="match status" value="1"/>
</dbReference>
<dbReference type="PANTHER" id="PTHR30244:SF36">
    <property type="entry name" value="3-OXO-GLUCOSE-6-PHOSPHATE:GLUTAMATE AMINOTRANSFERASE"/>
    <property type="match status" value="1"/>
</dbReference>
<evidence type="ECO:0000256" key="1">
    <source>
        <dbReference type="ARBA" id="ARBA00022898"/>
    </source>
</evidence>
<evidence type="ECO:0000313" key="6">
    <source>
        <dbReference type="Proteomes" id="UP001596201"/>
    </source>
</evidence>
<dbReference type="InterPro" id="IPR015421">
    <property type="entry name" value="PyrdxlP-dep_Trfase_major"/>
</dbReference>
<dbReference type="Gene3D" id="3.40.640.10">
    <property type="entry name" value="Type I PLP-dependent aspartate aminotransferase-like (Major domain)"/>
    <property type="match status" value="1"/>
</dbReference>
<dbReference type="Proteomes" id="UP001596201">
    <property type="component" value="Unassembled WGS sequence"/>
</dbReference>
<dbReference type="EMBL" id="JBHSKX010000002">
    <property type="protein sequence ID" value="MFC5368224.1"/>
    <property type="molecule type" value="Genomic_DNA"/>
</dbReference>
<dbReference type="InterPro" id="IPR015422">
    <property type="entry name" value="PyrdxlP-dep_Trfase_small"/>
</dbReference>
<gene>
    <name evidence="5" type="ORF">ACFPJ5_14940</name>
</gene>
<dbReference type="PIRSF" id="PIRSF000390">
    <property type="entry name" value="PLP_StrS"/>
    <property type="match status" value="1"/>
</dbReference>
<keyword evidence="1 3" id="KW-0663">Pyridoxal phosphate</keyword>
<name>A0ABD5RDU1_9EURY</name>
<comment type="caution">
    <text evidence="5">The sequence shown here is derived from an EMBL/GenBank/DDBJ whole genome shotgun (WGS) entry which is preliminary data.</text>
</comment>
<dbReference type="InterPro" id="IPR015424">
    <property type="entry name" value="PyrdxlP-dep_Trfase"/>
</dbReference>
<keyword evidence="5" id="KW-0032">Aminotransferase</keyword>
<dbReference type="SUPFAM" id="SSF53383">
    <property type="entry name" value="PLP-dependent transferases"/>
    <property type="match status" value="1"/>
</dbReference>
<dbReference type="RefSeq" id="WP_227230470.1">
    <property type="nucleotide sequence ID" value="NZ_JAJCVJ010000002.1"/>
</dbReference>
<comment type="similarity">
    <text evidence="2 3">Belongs to the DegT/DnrJ/EryC1 family.</text>
</comment>
<keyword evidence="6" id="KW-1185">Reference proteome</keyword>
<reference evidence="5 6" key="1">
    <citation type="journal article" date="2019" name="Int. J. Syst. Evol. Microbiol.">
        <title>The Global Catalogue of Microorganisms (GCM) 10K type strain sequencing project: providing services to taxonomists for standard genome sequencing and annotation.</title>
        <authorList>
            <consortium name="The Broad Institute Genomics Platform"/>
            <consortium name="The Broad Institute Genome Sequencing Center for Infectious Disease"/>
            <person name="Wu L."/>
            <person name="Ma J."/>
        </authorList>
    </citation>
    <scope>NUCLEOTIDE SEQUENCE [LARGE SCALE GENOMIC DNA]</scope>
    <source>
        <strain evidence="5 6">CGMCC 1.12237</strain>
    </source>
</reference>
<feature type="compositionally biased region" description="Polar residues" evidence="4">
    <location>
        <begin position="378"/>
        <end position="392"/>
    </location>
</feature>
<proteinExistence type="inferred from homology"/>